<dbReference type="EMBL" id="UINC01068599">
    <property type="protein sequence ID" value="SVC01343.1"/>
    <property type="molecule type" value="Genomic_DNA"/>
</dbReference>
<feature type="transmembrane region" description="Helical" evidence="1">
    <location>
        <begin position="25"/>
        <end position="46"/>
    </location>
</feature>
<evidence type="ECO:0000256" key="1">
    <source>
        <dbReference type="SAM" id="Phobius"/>
    </source>
</evidence>
<gene>
    <name evidence="2" type="ORF">METZ01_LOCUS254197</name>
</gene>
<dbReference type="AlphaFoldDB" id="A0A382IR62"/>
<keyword evidence="1" id="KW-0812">Transmembrane</keyword>
<keyword evidence="1" id="KW-1133">Transmembrane helix</keyword>
<name>A0A382IR62_9ZZZZ</name>
<feature type="non-terminal residue" evidence="2">
    <location>
        <position position="356"/>
    </location>
</feature>
<feature type="transmembrane region" description="Helical" evidence="1">
    <location>
        <begin position="247"/>
        <end position="267"/>
    </location>
</feature>
<sequence length="356" mass="37663">AAIHVGSIVVRIFGRPPWRETASDVLWGLGLVIVAFIVGNGISTAYSGGVETTVGRYVLMLGQMSMWVGVFFTVDMVVGAFSIHMFNTRQGWFVSSFGSDPLVLRQLLRNSGKMFFLAFVLVHNGGLVSTMIDINFGALAYGAYALIISILVARVIELLAVSRTGLLVSGTIVWLGVGLFAAITLVNLPAVIEVLGTIPNLANFADSALPYALSISASSWWLVAGIAIVGFGKTARSFDIVSGRPGVPTLMAAVGFVVVGWAVWAVTDAFTVLGPSFKIAGAVVLGVTFGGAFSLLATFFTEGTPWMVSNLAGWIANSRFRAMNIGGIAAAYLLVVRSVMFDVFVYATLAEWIAIG</sequence>
<feature type="transmembrane region" description="Helical" evidence="1">
    <location>
        <begin position="138"/>
        <end position="160"/>
    </location>
</feature>
<proteinExistence type="predicted"/>
<reference evidence="2" key="1">
    <citation type="submission" date="2018-05" db="EMBL/GenBank/DDBJ databases">
        <authorList>
            <person name="Lanie J.A."/>
            <person name="Ng W.-L."/>
            <person name="Kazmierczak K.M."/>
            <person name="Andrzejewski T.M."/>
            <person name="Davidsen T.M."/>
            <person name="Wayne K.J."/>
            <person name="Tettelin H."/>
            <person name="Glass J.I."/>
            <person name="Rusch D."/>
            <person name="Podicherti R."/>
            <person name="Tsui H.-C.T."/>
            <person name="Winkler M.E."/>
        </authorList>
    </citation>
    <scope>NUCLEOTIDE SEQUENCE</scope>
</reference>
<feature type="transmembrane region" description="Helical" evidence="1">
    <location>
        <begin position="66"/>
        <end position="86"/>
    </location>
</feature>
<feature type="transmembrane region" description="Helical" evidence="1">
    <location>
        <begin position="279"/>
        <end position="301"/>
    </location>
</feature>
<feature type="transmembrane region" description="Helical" evidence="1">
    <location>
        <begin position="322"/>
        <end position="347"/>
    </location>
</feature>
<feature type="transmembrane region" description="Helical" evidence="1">
    <location>
        <begin position="172"/>
        <end position="192"/>
    </location>
</feature>
<protein>
    <submittedName>
        <fullName evidence="2">Uncharacterized protein</fullName>
    </submittedName>
</protein>
<accession>A0A382IR62</accession>
<evidence type="ECO:0000313" key="2">
    <source>
        <dbReference type="EMBL" id="SVC01343.1"/>
    </source>
</evidence>
<feature type="non-terminal residue" evidence="2">
    <location>
        <position position="1"/>
    </location>
</feature>
<feature type="transmembrane region" description="Helical" evidence="1">
    <location>
        <begin position="212"/>
        <end position="235"/>
    </location>
</feature>
<feature type="transmembrane region" description="Helical" evidence="1">
    <location>
        <begin position="114"/>
        <end position="132"/>
    </location>
</feature>
<organism evidence="2">
    <name type="scientific">marine metagenome</name>
    <dbReference type="NCBI Taxonomy" id="408172"/>
    <lineage>
        <taxon>unclassified sequences</taxon>
        <taxon>metagenomes</taxon>
        <taxon>ecological metagenomes</taxon>
    </lineage>
</organism>
<keyword evidence="1" id="KW-0472">Membrane</keyword>